<organism evidence="2 3">
    <name type="scientific">Colwellia demingiae</name>
    <dbReference type="NCBI Taxonomy" id="89401"/>
    <lineage>
        <taxon>Bacteria</taxon>
        <taxon>Pseudomonadati</taxon>
        <taxon>Pseudomonadota</taxon>
        <taxon>Gammaproteobacteria</taxon>
        <taxon>Alteromonadales</taxon>
        <taxon>Colwelliaceae</taxon>
        <taxon>Colwellia</taxon>
    </lineage>
</organism>
<keyword evidence="1" id="KW-1133">Transmembrane helix</keyword>
<feature type="transmembrane region" description="Helical" evidence="1">
    <location>
        <begin position="12"/>
        <end position="34"/>
    </location>
</feature>
<keyword evidence="1" id="KW-0472">Membrane</keyword>
<evidence type="ECO:0000313" key="2">
    <source>
        <dbReference type="EMBL" id="TWX67747.1"/>
    </source>
</evidence>
<reference evidence="2 3" key="1">
    <citation type="submission" date="2019-07" db="EMBL/GenBank/DDBJ databases">
        <title>Genomes of sea-ice associated Colwellia species.</title>
        <authorList>
            <person name="Bowman J.P."/>
        </authorList>
    </citation>
    <scope>NUCLEOTIDE SEQUENCE [LARGE SCALE GENOMIC DNA]</scope>
    <source>
        <strain evidence="2 3">ACAM 459</strain>
    </source>
</reference>
<dbReference type="RefSeq" id="WP_146787429.1">
    <property type="nucleotide sequence ID" value="NZ_VOLT01000005.1"/>
</dbReference>
<accession>A0A5C6QGM2</accession>
<dbReference type="AlphaFoldDB" id="A0A5C6QGM2"/>
<keyword evidence="1" id="KW-0812">Transmembrane</keyword>
<evidence type="ECO:0000313" key="3">
    <source>
        <dbReference type="Proteomes" id="UP000321822"/>
    </source>
</evidence>
<protein>
    <submittedName>
        <fullName evidence="2">Uncharacterized protein</fullName>
    </submittedName>
</protein>
<dbReference type="EMBL" id="VOLT01000005">
    <property type="protein sequence ID" value="TWX67747.1"/>
    <property type="molecule type" value="Genomic_DNA"/>
</dbReference>
<dbReference type="OrthoDB" id="9899201at2"/>
<proteinExistence type="predicted"/>
<dbReference type="Proteomes" id="UP000321822">
    <property type="component" value="Unassembled WGS sequence"/>
</dbReference>
<gene>
    <name evidence="2" type="ORF">ESZ36_10525</name>
</gene>
<keyword evidence="3" id="KW-1185">Reference proteome</keyword>
<sequence>MDKYQEIAEINKLGSLSYALISTAMVMLLLQVGLVNVNYNISGDSIMRLYLPVMVLLAGIWVPTLKVRRFIKRHKDYHE</sequence>
<comment type="caution">
    <text evidence="2">The sequence shown here is derived from an EMBL/GenBank/DDBJ whole genome shotgun (WGS) entry which is preliminary data.</text>
</comment>
<evidence type="ECO:0000256" key="1">
    <source>
        <dbReference type="SAM" id="Phobius"/>
    </source>
</evidence>
<name>A0A5C6QGM2_9GAMM</name>
<feature type="transmembrane region" description="Helical" evidence="1">
    <location>
        <begin position="46"/>
        <end position="65"/>
    </location>
</feature>